<dbReference type="InterPro" id="IPR050161">
    <property type="entry name" value="Siro_Cobalamin_biosynth"/>
</dbReference>
<dbReference type="Pfam" id="PF00590">
    <property type="entry name" value="TP_methylase"/>
    <property type="match status" value="1"/>
</dbReference>
<dbReference type="PANTHER" id="PTHR45790:SF3">
    <property type="entry name" value="S-ADENOSYL-L-METHIONINE-DEPENDENT UROPORPHYRINOGEN III METHYLTRANSFERASE, CHLOROPLASTIC"/>
    <property type="match status" value="1"/>
</dbReference>
<dbReference type="GO" id="GO:0004851">
    <property type="term" value="F:uroporphyrin-III C-methyltransferase activity"/>
    <property type="evidence" value="ECO:0007669"/>
    <property type="project" value="UniProtKB-EC"/>
</dbReference>
<dbReference type="SUPFAM" id="SSF53790">
    <property type="entry name" value="Tetrapyrrole methylase"/>
    <property type="match status" value="1"/>
</dbReference>
<dbReference type="InterPro" id="IPR000878">
    <property type="entry name" value="4pyrrol_Mease"/>
</dbReference>
<protein>
    <recommendedName>
        <fullName evidence="1">uroporphyrinogen-III C-methyltransferase</fullName>
        <ecNumber evidence="1">2.1.1.107</ecNumber>
    </recommendedName>
</protein>
<dbReference type="Gene3D" id="3.30.950.10">
    <property type="entry name" value="Methyltransferase, Cobalt-precorrin-4 Transmethylase, Domain 2"/>
    <property type="match status" value="1"/>
</dbReference>
<name>A0AAW1QAL2_9CHLO</name>
<organism evidence="7 8">
    <name type="scientific">[Myrmecia] bisecta</name>
    <dbReference type="NCBI Taxonomy" id="41462"/>
    <lineage>
        <taxon>Eukaryota</taxon>
        <taxon>Viridiplantae</taxon>
        <taxon>Chlorophyta</taxon>
        <taxon>core chlorophytes</taxon>
        <taxon>Trebouxiophyceae</taxon>
        <taxon>Trebouxiales</taxon>
        <taxon>Trebouxiaceae</taxon>
        <taxon>Myrmecia</taxon>
    </lineage>
</organism>
<dbReference type="EMBL" id="JALJOR010000004">
    <property type="protein sequence ID" value="KAK9818203.1"/>
    <property type="molecule type" value="Genomic_DNA"/>
</dbReference>
<evidence type="ECO:0000256" key="4">
    <source>
        <dbReference type="ARBA" id="ARBA00022691"/>
    </source>
</evidence>
<keyword evidence="3" id="KW-0808">Transferase</keyword>
<dbReference type="PANTHER" id="PTHR45790">
    <property type="entry name" value="SIROHEME SYNTHASE-RELATED"/>
    <property type="match status" value="1"/>
</dbReference>
<dbReference type="CDD" id="cd11642">
    <property type="entry name" value="SUMT"/>
    <property type="match status" value="1"/>
</dbReference>
<dbReference type="GO" id="GO:0032259">
    <property type="term" value="P:methylation"/>
    <property type="evidence" value="ECO:0007669"/>
    <property type="project" value="UniProtKB-KW"/>
</dbReference>
<dbReference type="InterPro" id="IPR006366">
    <property type="entry name" value="CobA/CysG_C"/>
</dbReference>
<accession>A0AAW1QAL2</accession>
<evidence type="ECO:0000256" key="1">
    <source>
        <dbReference type="ARBA" id="ARBA00012162"/>
    </source>
</evidence>
<gene>
    <name evidence="7" type="ORF">WJX72_008795</name>
</gene>
<feature type="domain" description="Tetrapyrrole methylase" evidence="6">
    <location>
        <begin position="6"/>
        <end position="206"/>
    </location>
</feature>
<keyword evidence="2" id="KW-0489">Methyltransferase</keyword>
<dbReference type="Gene3D" id="3.40.1010.10">
    <property type="entry name" value="Cobalt-precorrin-4 Transmethylase, Domain 1"/>
    <property type="match status" value="1"/>
</dbReference>
<evidence type="ECO:0000313" key="8">
    <source>
        <dbReference type="Proteomes" id="UP001489004"/>
    </source>
</evidence>
<keyword evidence="5" id="KW-0627">Porphyrin biosynthesis</keyword>
<evidence type="ECO:0000256" key="3">
    <source>
        <dbReference type="ARBA" id="ARBA00022679"/>
    </source>
</evidence>
<proteinExistence type="predicted"/>
<reference evidence="7 8" key="1">
    <citation type="journal article" date="2024" name="Nat. Commun.">
        <title>Phylogenomics reveals the evolutionary origins of lichenization in chlorophyte algae.</title>
        <authorList>
            <person name="Puginier C."/>
            <person name="Libourel C."/>
            <person name="Otte J."/>
            <person name="Skaloud P."/>
            <person name="Haon M."/>
            <person name="Grisel S."/>
            <person name="Petersen M."/>
            <person name="Berrin J.G."/>
            <person name="Delaux P.M."/>
            <person name="Dal Grande F."/>
            <person name="Keller J."/>
        </authorList>
    </citation>
    <scope>NUCLEOTIDE SEQUENCE [LARGE SCALE GENOMIC DNA]</scope>
    <source>
        <strain evidence="7 8">SAG 2043</strain>
    </source>
</reference>
<dbReference type="InterPro" id="IPR035996">
    <property type="entry name" value="4pyrrol_Methylase_sf"/>
</dbReference>
<keyword evidence="4" id="KW-0949">S-adenosyl-L-methionine</keyword>
<dbReference type="InterPro" id="IPR014776">
    <property type="entry name" value="4pyrrole_Mease_sub2"/>
</dbReference>
<keyword evidence="8" id="KW-1185">Reference proteome</keyword>
<dbReference type="Proteomes" id="UP001489004">
    <property type="component" value="Unassembled WGS sequence"/>
</dbReference>
<evidence type="ECO:0000256" key="2">
    <source>
        <dbReference type="ARBA" id="ARBA00022603"/>
    </source>
</evidence>
<evidence type="ECO:0000313" key="7">
    <source>
        <dbReference type="EMBL" id="KAK9818203.1"/>
    </source>
</evidence>
<dbReference type="EC" id="2.1.1.107" evidence="1"/>
<dbReference type="NCBIfam" id="NF004790">
    <property type="entry name" value="PRK06136.1"/>
    <property type="match status" value="1"/>
</dbReference>
<dbReference type="AlphaFoldDB" id="A0AAW1QAL2"/>
<evidence type="ECO:0000259" key="6">
    <source>
        <dbReference type="Pfam" id="PF00590"/>
    </source>
</evidence>
<dbReference type="NCBIfam" id="TIGR01469">
    <property type="entry name" value="cobA_cysG_Cterm"/>
    <property type="match status" value="1"/>
</dbReference>
<dbReference type="FunFam" id="3.40.1010.10:FF:000001">
    <property type="entry name" value="Siroheme synthase"/>
    <property type="match status" value="1"/>
</dbReference>
<comment type="caution">
    <text evidence="7">The sequence shown here is derived from an EMBL/GenBank/DDBJ whole genome shotgun (WGS) entry which is preliminary data.</text>
</comment>
<evidence type="ECO:0000256" key="5">
    <source>
        <dbReference type="ARBA" id="ARBA00023244"/>
    </source>
</evidence>
<sequence>MRRHCGSGPTDYLTIKAMRLIQAADVIVYDDLGAQEAVEEFAAPAAERIYVGKRGQKQSIKQDAINEILVEHCSKGKQVVRLKGGCVSVFSRASSEMAALAEAGISFELVPGISSTLSAPLFAGFPVTDANCGQSFAVTSAHKPEDTQWRAFRGIDTLVLLMAGSTLPRVVELLRGAEWDMQTQVAVVRWAGTQDQQVWKGTLETIVTDTASAGPLSPCVVIVGNVVSLSH</sequence>
<dbReference type="InterPro" id="IPR014777">
    <property type="entry name" value="4pyrrole_Mease_sub1"/>
</dbReference>
<dbReference type="GO" id="GO:0019354">
    <property type="term" value="P:siroheme biosynthetic process"/>
    <property type="evidence" value="ECO:0007669"/>
    <property type="project" value="InterPro"/>
</dbReference>